<comment type="caution">
    <text evidence="1">The sequence shown here is derived from an EMBL/GenBank/DDBJ whole genome shotgun (WGS) entry which is preliminary data.</text>
</comment>
<gene>
    <name evidence="1" type="ORF">Ahy_A05g022231</name>
</gene>
<proteinExistence type="predicted"/>
<sequence>MQTYDSNRSQAYLELGRMSKCILEEVELERCLAIIPMQLMIFNMPWYLNQPTKWHPPLPKD</sequence>
<protein>
    <submittedName>
        <fullName evidence="1">Uncharacterized protein</fullName>
    </submittedName>
</protein>
<dbReference type="EMBL" id="SDMP01000005">
    <property type="protein sequence ID" value="RYR56537.1"/>
    <property type="molecule type" value="Genomic_DNA"/>
</dbReference>
<evidence type="ECO:0000313" key="2">
    <source>
        <dbReference type="Proteomes" id="UP000289738"/>
    </source>
</evidence>
<evidence type="ECO:0000313" key="1">
    <source>
        <dbReference type="EMBL" id="RYR56537.1"/>
    </source>
</evidence>
<dbReference type="AlphaFoldDB" id="A0A445D014"/>
<name>A0A445D014_ARAHY</name>
<accession>A0A445D014</accession>
<reference evidence="1 2" key="1">
    <citation type="submission" date="2019-01" db="EMBL/GenBank/DDBJ databases">
        <title>Sequencing of cultivated peanut Arachis hypogaea provides insights into genome evolution and oil improvement.</title>
        <authorList>
            <person name="Chen X."/>
        </authorList>
    </citation>
    <scope>NUCLEOTIDE SEQUENCE [LARGE SCALE GENOMIC DNA]</scope>
    <source>
        <strain evidence="2">cv. Fuhuasheng</strain>
        <tissue evidence="1">Leaves</tissue>
    </source>
</reference>
<organism evidence="1 2">
    <name type="scientific">Arachis hypogaea</name>
    <name type="common">Peanut</name>
    <dbReference type="NCBI Taxonomy" id="3818"/>
    <lineage>
        <taxon>Eukaryota</taxon>
        <taxon>Viridiplantae</taxon>
        <taxon>Streptophyta</taxon>
        <taxon>Embryophyta</taxon>
        <taxon>Tracheophyta</taxon>
        <taxon>Spermatophyta</taxon>
        <taxon>Magnoliopsida</taxon>
        <taxon>eudicotyledons</taxon>
        <taxon>Gunneridae</taxon>
        <taxon>Pentapetalae</taxon>
        <taxon>rosids</taxon>
        <taxon>fabids</taxon>
        <taxon>Fabales</taxon>
        <taxon>Fabaceae</taxon>
        <taxon>Papilionoideae</taxon>
        <taxon>50 kb inversion clade</taxon>
        <taxon>dalbergioids sensu lato</taxon>
        <taxon>Dalbergieae</taxon>
        <taxon>Pterocarpus clade</taxon>
        <taxon>Arachis</taxon>
    </lineage>
</organism>
<keyword evidence="2" id="KW-1185">Reference proteome</keyword>
<dbReference type="Proteomes" id="UP000289738">
    <property type="component" value="Chromosome A05"/>
</dbReference>